<comment type="similarity">
    <text evidence="2 17">Belongs to the UppP family.</text>
</comment>
<comment type="miscellaneous">
    <text evidence="17">Bacitracin is thought to be involved in the inhibition of peptidoglycan synthesis by sequestering undecaprenyl diphosphate, thereby reducing the pool of lipid carrier available.</text>
</comment>
<keyword evidence="10 17" id="KW-1133">Transmembrane helix</keyword>
<evidence type="ECO:0000256" key="11">
    <source>
        <dbReference type="ARBA" id="ARBA00023136"/>
    </source>
</evidence>
<keyword evidence="13 17" id="KW-0961">Cell wall biogenesis/degradation</keyword>
<evidence type="ECO:0000256" key="4">
    <source>
        <dbReference type="ARBA" id="ARBA00021581"/>
    </source>
</evidence>
<protein>
    <recommendedName>
        <fullName evidence="4 17">Undecaprenyl-diphosphatase</fullName>
        <ecNumber evidence="3 17">3.6.1.27</ecNumber>
    </recommendedName>
    <alternativeName>
        <fullName evidence="15 17">Bacitracin resistance protein</fullName>
    </alternativeName>
    <alternativeName>
        <fullName evidence="14 17">Undecaprenyl pyrophosphate phosphatase</fullName>
    </alternativeName>
</protein>
<reference evidence="18 19" key="1">
    <citation type="journal article" date="2019" name="Nat. Microbiol.">
        <title>Mediterranean grassland soil C-N compound turnover is dependent on rainfall and depth, and is mediated by genomically divergent microorganisms.</title>
        <authorList>
            <person name="Diamond S."/>
            <person name="Andeer P.F."/>
            <person name="Li Z."/>
            <person name="Crits-Christoph A."/>
            <person name="Burstein D."/>
            <person name="Anantharaman K."/>
            <person name="Lane K.R."/>
            <person name="Thomas B.C."/>
            <person name="Pan C."/>
            <person name="Northen T.R."/>
            <person name="Banfield J.F."/>
        </authorList>
    </citation>
    <scope>NUCLEOTIDE SEQUENCE [LARGE SCALE GENOMIC DNA]</scope>
    <source>
        <strain evidence="18">NP_8</strain>
    </source>
</reference>
<proteinExistence type="inferred from homology"/>
<keyword evidence="5 17" id="KW-1003">Cell membrane</keyword>
<dbReference type="GO" id="GO:0008360">
    <property type="term" value="P:regulation of cell shape"/>
    <property type="evidence" value="ECO:0007669"/>
    <property type="project" value="UniProtKB-KW"/>
</dbReference>
<evidence type="ECO:0000256" key="8">
    <source>
        <dbReference type="ARBA" id="ARBA00022960"/>
    </source>
</evidence>
<evidence type="ECO:0000256" key="7">
    <source>
        <dbReference type="ARBA" id="ARBA00022801"/>
    </source>
</evidence>
<evidence type="ECO:0000313" key="18">
    <source>
        <dbReference type="EMBL" id="TMI73763.1"/>
    </source>
</evidence>
<keyword evidence="8 17" id="KW-0133">Cell shape</keyword>
<comment type="catalytic activity">
    <reaction evidence="16 17">
        <text>di-trans,octa-cis-undecaprenyl diphosphate + H2O = di-trans,octa-cis-undecaprenyl phosphate + phosphate + H(+)</text>
        <dbReference type="Rhea" id="RHEA:28094"/>
        <dbReference type="ChEBI" id="CHEBI:15377"/>
        <dbReference type="ChEBI" id="CHEBI:15378"/>
        <dbReference type="ChEBI" id="CHEBI:43474"/>
        <dbReference type="ChEBI" id="CHEBI:58405"/>
        <dbReference type="ChEBI" id="CHEBI:60392"/>
        <dbReference type="EC" id="3.6.1.27"/>
    </reaction>
</comment>
<evidence type="ECO:0000256" key="3">
    <source>
        <dbReference type="ARBA" id="ARBA00012374"/>
    </source>
</evidence>
<evidence type="ECO:0000256" key="13">
    <source>
        <dbReference type="ARBA" id="ARBA00023316"/>
    </source>
</evidence>
<evidence type="ECO:0000256" key="15">
    <source>
        <dbReference type="ARBA" id="ARBA00032932"/>
    </source>
</evidence>
<keyword evidence="12 17" id="KW-0046">Antibiotic resistance</keyword>
<feature type="transmembrane region" description="Helical" evidence="17">
    <location>
        <begin position="44"/>
        <end position="65"/>
    </location>
</feature>
<dbReference type="GO" id="GO:0009252">
    <property type="term" value="P:peptidoglycan biosynthetic process"/>
    <property type="evidence" value="ECO:0007669"/>
    <property type="project" value="UniProtKB-KW"/>
</dbReference>
<dbReference type="EMBL" id="VBAP01000067">
    <property type="protein sequence ID" value="TMI73763.1"/>
    <property type="molecule type" value="Genomic_DNA"/>
</dbReference>
<dbReference type="PANTHER" id="PTHR30622">
    <property type="entry name" value="UNDECAPRENYL-DIPHOSPHATASE"/>
    <property type="match status" value="1"/>
</dbReference>
<evidence type="ECO:0000256" key="14">
    <source>
        <dbReference type="ARBA" id="ARBA00032707"/>
    </source>
</evidence>
<comment type="subcellular location">
    <subcellularLocation>
        <location evidence="1 17">Cell membrane</location>
        <topology evidence="1 17">Multi-pass membrane protein</topology>
    </subcellularLocation>
</comment>
<accession>A0A537IR04</accession>
<organism evidence="18 19">
    <name type="scientific">Candidatus Segetimicrobium genomatis</name>
    <dbReference type="NCBI Taxonomy" id="2569760"/>
    <lineage>
        <taxon>Bacteria</taxon>
        <taxon>Bacillati</taxon>
        <taxon>Candidatus Sysuimicrobiota</taxon>
        <taxon>Candidatus Sysuimicrobiia</taxon>
        <taxon>Candidatus Sysuimicrobiales</taxon>
        <taxon>Candidatus Segetimicrobiaceae</taxon>
        <taxon>Candidatus Segetimicrobium</taxon>
    </lineage>
</organism>
<feature type="transmembrane region" description="Helical" evidence="17">
    <location>
        <begin position="111"/>
        <end position="132"/>
    </location>
</feature>
<evidence type="ECO:0000313" key="19">
    <source>
        <dbReference type="Proteomes" id="UP000318834"/>
    </source>
</evidence>
<sequence>MLDMVILGLVQGLTEFLPVSSTAHLIFAEAFLGIPRPGILLEAVLHLGTVLAALVVLWGEVRKLVTGWGMSMARKSADATTQSYGRLAWLIILITAITAAAGLTLERPLESMFGSVRGTAVQLMLTGGLLLIAQERGRRAMLDATPADAVAIGVAQAVAIVPGISRSGTTITAGMWMGLRKEEAARLSFLAAIPAVAGAGILGLKDLRLGLGMGYTPAQLLTGFAVAALSGGVAIRWLLSVLRRGRLSYFAVYCLLAGAAVLFFTKG</sequence>
<dbReference type="PANTHER" id="PTHR30622:SF2">
    <property type="entry name" value="UNDECAPRENYL-DIPHOSPHATASE"/>
    <property type="match status" value="1"/>
</dbReference>
<feature type="transmembrane region" description="Helical" evidence="17">
    <location>
        <begin position="216"/>
        <end position="235"/>
    </location>
</feature>
<evidence type="ECO:0000256" key="1">
    <source>
        <dbReference type="ARBA" id="ARBA00004651"/>
    </source>
</evidence>
<dbReference type="AlphaFoldDB" id="A0A537IR04"/>
<dbReference type="GO" id="GO:0050380">
    <property type="term" value="F:undecaprenyl-diphosphatase activity"/>
    <property type="evidence" value="ECO:0007669"/>
    <property type="project" value="UniProtKB-UniRule"/>
</dbReference>
<evidence type="ECO:0000256" key="5">
    <source>
        <dbReference type="ARBA" id="ARBA00022475"/>
    </source>
</evidence>
<feature type="transmembrane region" description="Helical" evidence="17">
    <location>
        <begin position="86"/>
        <end position="105"/>
    </location>
</feature>
<dbReference type="InterPro" id="IPR003824">
    <property type="entry name" value="UppP"/>
</dbReference>
<keyword evidence="6 17" id="KW-0812">Transmembrane</keyword>
<comment type="function">
    <text evidence="17">Catalyzes the dephosphorylation of undecaprenyl diphosphate (UPP). Confers resistance to bacitracin.</text>
</comment>
<feature type="transmembrane region" description="Helical" evidence="17">
    <location>
        <begin position="247"/>
        <end position="265"/>
    </location>
</feature>
<evidence type="ECO:0000256" key="12">
    <source>
        <dbReference type="ARBA" id="ARBA00023251"/>
    </source>
</evidence>
<dbReference type="GO" id="GO:0046677">
    <property type="term" value="P:response to antibiotic"/>
    <property type="evidence" value="ECO:0007669"/>
    <property type="project" value="UniProtKB-UniRule"/>
</dbReference>
<feature type="transmembrane region" description="Helical" evidence="17">
    <location>
        <begin position="184"/>
        <end position="204"/>
    </location>
</feature>
<evidence type="ECO:0000256" key="6">
    <source>
        <dbReference type="ARBA" id="ARBA00022692"/>
    </source>
</evidence>
<evidence type="ECO:0000256" key="2">
    <source>
        <dbReference type="ARBA" id="ARBA00010621"/>
    </source>
</evidence>
<gene>
    <name evidence="17" type="primary">uppP</name>
    <name evidence="18" type="ORF">E6H05_09255</name>
</gene>
<evidence type="ECO:0000256" key="17">
    <source>
        <dbReference type="HAMAP-Rule" id="MF_01006"/>
    </source>
</evidence>
<keyword evidence="11 17" id="KW-0472">Membrane</keyword>
<keyword evidence="9 17" id="KW-0573">Peptidoglycan synthesis</keyword>
<dbReference type="Pfam" id="PF02673">
    <property type="entry name" value="BacA"/>
    <property type="match status" value="1"/>
</dbReference>
<name>A0A537IR04_9BACT</name>
<dbReference type="HAMAP" id="MF_01006">
    <property type="entry name" value="Undec_diphosphatase"/>
    <property type="match status" value="1"/>
</dbReference>
<evidence type="ECO:0000256" key="10">
    <source>
        <dbReference type="ARBA" id="ARBA00022989"/>
    </source>
</evidence>
<dbReference type="GO" id="GO:0071555">
    <property type="term" value="P:cell wall organization"/>
    <property type="evidence" value="ECO:0007669"/>
    <property type="project" value="UniProtKB-KW"/>
</dbReference>
<comment type="caution">
    <text evidence="18">The sequence shown here is derived from an EMBL/GenBank/DDBJ whole genome shotgun (WGS) entry which is preliminary data.</text>
</comment>
<dbReference type="EC" id="3.6.1.27" evidence="3 17"/>
<dbReference type="Proteomes" id="UP000318834">
    <property type="component" value="Unassembled WGS sequence"/>
</dbReference>
<dbReference type="GO" id="GO:0005886">
    <property type="term" value="C:plasma membrane"/>
    <property type="evidence" value="ECO:0007669"/>
    <property type="project" value="UniProtKB-SubCell"/>
</dbReference>
<keyword evidence="7 17" id="KW-0378">Hydrolase</keyword>
<evidence type="ECO:0000256" key="16">
    <source>
        <dbReference type="ARBA" id="ARBA00047594"/>
    </source>
</evidence>
<evidence type="ECO:0000256" key="9">
    <source>
        <dbReference type="ARBA" id="ARBA00022984"/>
    </source>
</evidence>